<dbReference type="InterPro" id="IPR051834">
    <property type="entry name" value="RING_finger_E3_ligase"/>
</dbReference>
<feature type="region of interest" description="Disordered" evidence="10">
    <location>
        <begin position="1"/>
        <end position="79"/>
    </location>
</feature>
<dbReference type="InterPro" id="IPR001841">
    <property type="entry name" value="Znf_RING"/>
</dbReference>
<organism evidence="12 13">
    <name type="scientific">Meganyctiphanes norvegica</name>
    <name type="common">Northern krill</name>
    <name type="synonym">Thysanopoda norvegica</name>
    <dbReference type="NCBI Taxonomy" id="48144"/>
    <lineage>
        <taxon>Eukaryota</taxon>
        <taxon>Metazoa</taxon>
        <taxon>Ecdysozoa</taxon>
        <taxon>Arthropoda</taxon>
        <taxon>Crustacea</taxon>
        <taxon>Multicrustacea</taxon>
        <taxon>Malacostraca</taxon>
        <taxon>Eumalacostraca</taxon>
        <taxon>Eucarida</taxon>
        <taxon>Euphausiacea</taxon>
        <taxon>Euphausiidae</taxon>
        <taxon>Meganyctiphanes</taxon>
    </lineage>
</organism>
<feature type="compositionally biased region" description="Pro residues" evidence="10">
    <location>
        <begin position="314"/>
        <end position="328"/>
    </location>
</feature>
<evidence type="ECO:0000256" key="8">
    <source>
        <dbReference type="ARBA" id="ARBA00022833"/>
    </source>
</evidence>
<comment type="caution">
    <text evidence="12">The sequence shown here is derived from an EMBL/GenBank/DDBJ whole genome shotgun (WGS) entry which is preliminary data.</text>
</comment>
<keyword evidence="7" id="KW-0833">Ubl conjugation pathway</keyword>
<dbReference type="AlphaFoldDB" id="A0AAV2R7B2"/>
<dbReference type="PANTHER" id="PTHR45931">
    <property type="entry name" value="SI:CH211-59O9.10"/>
    <property type="match status" value="1"/>
</dbReference>
<evidence type="ECO:0000313" key="13">
    <source>
        <dbReference type="Proteomes" id="UP001497623"/>
    </source>
</evidence>
<feature type="region of interest" description="Disordered" evidence="10">
    <location>
        <begin position="194"/>
        <end position="225"/>
    </location>
</feature>
<gene>
    <name evidence="12" type="ORF">MNOR_LOCUS20774</name>
</gene>
<evidence type="ECO:0000256" key="6">
    <source>
        <dbReference type="ARBA" id="ARBA00022771"/>
    </source>
</evidence>
<evidence type="ECO:0000256" key="4">
    <source>
        <dbReference type="ARBA" id="ARBA00022679"/>
    </source>
</evidence>
<accession>A0AAV2R7B2</accession>
<dbReference type="Pfam" id="PF13639">
    <property type="entry name" value="zf-RING_2"/>
    <property type="match status" value="1"/>
</dbReference>
<dbReference type="SMART" id="SM00184">
    <property type="entry name" value="RING"/>
    <property type="match status" value="1"/>
</dbReference>
<evidence type="ECO:0000256" key="1">
    <source>
        <dbReference type="ARBA" id="ARBA00000900"/>
    </source>
</evidence>
<reference evidence="12 13" key="1">
    <citation type="submission" date="2024-05" db="EMBL/GenBank/DDBJ databases">
        <authorList>
            <person name="Wallberg A."/>
        </authorList>
    </citation>
    <scope>NUCLEOTIDE SEQUENCE [LARGE SCALE GENOMIC DNA]</scope>
</reference>
<sequence>MDSDTSEEMPELLTDAHTESVSETSTQPQSIASRLGFWSMLKKNKKKNRRSRDVDMQDSSPSTTESSDDGSTDATSSKGGFWSVVKKHLMKSPEPLESSASGVAHDPIPLAPDPEPLLGATALPTNHTLNSMLETEEIPKGLEDDDLEMTDDLFDSENILPPYDRSERRRSLSFSEQIQLGLDIAQEFITPITPPRHMSGPFGSPFGSPLNTTSGPFGPSLGNLGSRSREFGTAFSSGARPSPFDILSHVLRGHLDNASLATQGSSREPGSDSPPSSSPGSMPDLIPNVNPGETDSSSDDTYVPITDLSDYDSEPPPLLDEAQLPPPELNRSNTESSMAVPLLPGLIYIVVSVDDASLAGLHLLSQLDNSGPPPLSDSKIEQIPTTIITKEQCDNGLQCSICMEDFCIQQSVRVLCCEHCFHNDCIRPWLELHGTCPVCRKTLTNPEDEAASELQNSGSNILNGASSTAHPIPFDTLSQFLQGHLGSTSQDRSSEPGFDSSPLSSSFESMPDLIPNINSSETDSSSDDQYESLPSLSDSDSEPPPLC</sequence>
<proteinExistence type="predicted"/>
<feature type="compositionally biased region" description="Low complexity" evidence="10">
    <location>
        <begin position="495"/>
        <end position="509"/>
    </location>
</feature>
<comment type="pathway">
    <text evidence="2">Protein modification; protein ubiquitination.</text>
</comment>
<evidence type="ECO:0000259" key="11">
    <source>
        <dbReference type="PROSITE" id="PS50089"/>
    </source>
</evidence>
<dbReference type="PROSITE" id="PS50089">
    <property type="entry name" value="ZF_RING_2"/>
    <property type="match status" value="1"/>
</dbReference>
<dbReference type="EMBL" id="CAXKWB010016277">
    <property type="protein sequence ID" value="CAL4115848.1"/>
    <property type="molecule type" value="Genomic_DNA"/>
</dbReference>
<evidence type="ECO:0000256" key="9">
    <source>
        <dbReference type="PROSITE-ProRule" id="PRU00175"/>
    </source>
</evidence>
<protein>
    <recommendedName>
        <fullName evidence="3">RING-type E3 ubiquitin transferase</fullName>
        <ecNumber evidence="3">2.3.2.27</ecNumber>
    </recommendedName>
</protein>
<feature type="region of interest" description="Disordered" evidence="10">
    <location>
        <begin position="260"/>
        <end position="334"/>
    </location>
</feature>
<feature type="compositionally biased region" description="Low complexity" evidence="10">
    <location>
        <begin position="264"/>
        <end position="283"/>
    </location>
</feature>
<dbReference type="GO" id="GO:0006511">
    <property type="term" value="P:ubiquitin-dependent protein catabolic process"/>
    <property type="evidence" value="ECO:0007669"/>
    <property type="project" value="TreeGrafter"/>
</dbReference>
<dbReference type="FunFam" id="3.30.40.10:FF:000069">
    <property type="entry name" value="E3 ubiquitin-protein ligase RNF115"/>
    <property type="match status" value="1"/>
</dbReference>
<evidence type="ECO:0000313" key="12">
    <source>
        <dbReference type="EMBL" id="CAL4115848.1"/>
    </source>
</evidence>
<evidence type="ECO:0000256" key="10">
    <source>
        <dbReference type="SAM" id="MobiDB-lite"/>
    </source>
</evidence>
<dbReference type="EC" id="2.3.2.27" evidence="3"/>
<dbReference type="Gene3D" id="3.30.40.10">
    <property type="entry name" value="Zinc/RING finger domain, C3HC4 (zinc finger)"/>
    <property type="match status" value="1"/>
</dbReference>
<keyword evidence="6 9" id="KW-0863">Zinc-finger</keyword>
<dbReference type="CDD" id="cd16454">
    <property type="entry name" value="RING-H2_PA-TM-RING"/>
    <property type="match status" value="1"/>
</dbReference>
<feature type="compositionally biased region" description="Polar residues" evidence="10">
    <location>
        <begin position="21"/>
        <end position="32"/>
    </location>
</feature>
<dbReference type="SUPFAM" id="SSF57850">
    <property type="entry name" value="RING/U-box"/>
    <property type="match status" value="1"/>
</dbReference>
<dbReference type="GO" id="GO:0000209">
    <property type="term" value="P:protein polyubiquitination"/>
    <property type="evidence" value="ECO:0007669"/>
    <property type="project" value="UniProtKB-ARBA"/>
</dbReference>
<evidence type="ECO:0000256" key="3">
    <source>
        <dbReference type="ARBA" id="ARBA00012483"/>
    </source>
</evidence>
<dbReference type="GO" id="GO:0005634">
    <property type="term" value="C:nucleus"/>
    <property type="evidence" value="ECO:0007669"/>
    <property type="project" value="TreeGrafter"/>
</dbReference>
<keyword evidence="4" id="KW-0808">Transferase</keyword>
<keyword evidence="13" id="KW-1185">Reference proteome</keyword>
<evidence type="ECO:0000256" key="2">
    <source>
        <dbReference type="ARBA" id="ARBA00004906"/>
    </source>
</evidence>
<evidence type="ECO:0000256" key="5">
    <source>
        <dbReference type="ARBA" id="ARBA00022723"/>
    </source>
</evidence>
<evidence type="ECO:0000256" key="7">
    <source>
        <dbReference type="ARBA" id="ARBA00022786"/>
    </source>
</evidence>
<dbReference type="GO" id="GO:0008270">
    <property type="term" value="F:zinc ion binding"/>
    <property type="evidence" value="ECO:0007669"/>
    <property type="project" value="UniProtKB-KW"/>
</dbReference>
<keyword evidence="8" id="KW-0862">Zinc</keyword>
<feature type="domain" description="RING-type" evidence="11">
    <location>
        <begin position="399"/>
        <end position="440"/>
    </location>
</feature>
<keyword evidence="5" id="KW-0479">Metal-binding</keyword>
<dbReference type="GO" id="GO:0061630">
    <property type="term" value="F:ubiquitin protein ligase activity"/>
    <property type="evidence" value="ECO:0007669"/>
    <property type="project" value="UniProtKB-EC"/>
</dbReference>
<feature type="region of interest" description="Disordered" evidence="10">
    <location>
        <begin position="485"/>
        <end position="547"/>
    </location>
</feature>
<dbReference type="PANTHER" id="PTHR45931:SF3">
    <property type="entry name" value="RING ZINC FINGER-CONTAINING PROTEIN"/>
    <property type="match status" value="1"/>
</dbReference>
<dbReference type="InterPro" id="IPR013083">
    <property type="entry name" value="Znf_RING/FYVE/PHD"/>
</dbReference>
<comment type="catalytic activity">
    <reaction evidence="1">
        <text>S-ubiquitinyl-[E2 ubiquitin-conjugating enzyme]-L-cysteine + [acceptor protein]-L-lysine = [E2 ubiquitin-conjugating enzyme]-L-cysteine + N(6)-ubiquitinyl-[acceptor protein]-L-lysine.</text>
        <dbReference type="EC" id="2.3.2.27"/>
    </reaction>
</comment>
<dbReference type="Proteomes" id="UP001497623">
    <property type="component" value="Unassembled WGS sequence"/>
</dbReference>
<feature type="region of interest" description="Disordered" evidence="10">
    <location>
        <begin position="92"/>
        <end position="120"/>
    </location>
</feature>
<name>A0AAV2R7B2_MEGNR</name>
<feature type="compositionally biased region" description="Acidic residues" evidence="10">
    <location>
        <begin position="1"/>
        <end position="10"/>
    </location>
</feature>